<dbReference type="PANTHER" id="PTHR37017:SF11">
    <property type="entry name" value="ESTERASE_LIPASE_THIOESTERASE DOMAIN-CONTAINING PROTEIN"/>
    <property type="match status" value="1"/>
</dbReference>
<proteinExistence type="predicted"/>
<dbReference type="InterPro" id="IPR000073">
    <property type="entry name" value="AB_hydrolase_1"/>
</dbReference>
<dbReference type="EMBL" id="RDBM01000020">
    <property type="protein sequence ID" value="TXS32971.1"/>
    <property type="molecule type" value="Genomic_DNA"/>
</dbReference>
<dbReference type="InterPro" id="IPR052897">
    <property type="entry name" value="Sec-Metab_Biosynth_Hydrolase"/>
</dbReference>
<dbReference type="InterPro" id="IPR029058">
    <property type="entry name" value="AB_hydrolase_fold"/>
</dbReference>
<dbReference type="Pfam" id="PF12697">
    <property type="entry name" value="Abhydrolase_6"/>
    <property type="match status" value="1"/>
</dbReference>
<protein>
    <submittedName>
        <fullName evidence="2">Alpha/beta hydrolase</fullName>
    </submittedName>
</protein>
<sequence length="230" mass="24555">MTTAVHGKPAILLVHGAWHGAWCWEKFVPELTARGWHVVTVELPSASADPEDNAGMYDDARVVRTCLDGIEGRVTVLAHSYGGVPVTQAAASATNVDRIVYLSAFQLDEGDSLVGLSEGQMQSGDTGTLPVPDDPAKHLFGDVPAEDAAGATRRLVPQSLKSFSEPLTAVAWKTVPSSYIVCEQDEILPPAFQEAMSARSERSYRLPSGHSPFLSMPAELAELITDEAGV</sequence>
<gene>
    <name evidence="2" type="ORF">EAO74_05260</name>
</gene>
<evidence type="ECO:0000259" key="1">
    <source>
        <dbReference type="Pfam" id="PF12697"/>
    </source>
</evidence>
<keyword evidence="2" id="KW-0378">Hydrolase</keyword>
<dbReference type="GO" id="GO:0016787">
    <property type="term" value="F:hydrolase activity"/>
    <property type="evidence" value="ECO:0007669"/>
    <property type="project" value="UniProtKB-KW"/>
</dbReference>
<dbReference type="SUPFAM" id="SSF53474">
    <property type="entry name" value="alpha/beta-Hydrolases"/>
    <property type="match status" value="1"/>
</dbReference>
<feature type="domain" description="AB hydrolase-1" evidence="1">
    <location>
        <begin position="11"/>
        <end position="222"/>
    </location>
</feature>
<reference evidence="2" key="1">
    <citation type="submission" date="2018-10" db="EMBL/GenBank/DDBJ databases">
        <authorList>
            <person name="Hariharan J."/>
            <person name="Choudoir M.J."/>
            <person name="Diebold P."/>
            <person name="Panke-Buisse K."/>
            <person name="Campbell A.N."/>
            <person name="Buckley D.H."/>
        </authorList>
    </citation>
    <scope>NUCLEOTIDE SEQUENCE</scope>
    <source>
        <strain evidence="2">Gb1</strain>
    </source>
</reference>
<evidence type="ECO:0000313" key="2">
    <source>
        <dbReference type="EMBL" id="TXS32971.1"/>
    </source>
</evidence>
<accession>A0A652LB33</accession>
<name>A0A652LB33_9ACTN</name>
<dbReference type="PANTHER" id="PTHR37017">
    <property type="entry name" value="AB HYDROLASE-1 DOMAIN-CONTAINING PROTEIN-RELATED"/>
    <property type="match status" value="1"/>
</dbReference>
<dbReference type="RefSeq" id="WP_147982828.1">
    <property type="nucleotide sequence ID" value="NZ_RDBM01000020.1"/>
</dbReference>
<organism evidence="2">
    <name type="scientific">Streptomyces sp. gb1(2016)</name>
    <dbReference type="NCBI Taxonomy" id="1828321"/>
    <lineage>
        <taxon>Bacteria</taxon>
        <taxon>Bacillati</taxon>
        <taxon>Actinomycetota</taxon>
        <taxon>Actinomycetes</taxon>
        <taxon>Kitasatosporales</taxon>
        <taxon>Streptomycetaceae</taxon>
        <taxon>Streptomyces</taxon>
    </lineage>
</organism>
<dbReference type="Gene3D" id="3.40.50.1820">
    <property type="entry name" value="alpha/beta hydrolase"/>
    <property type="match status" value="1"/>
</dbReference>
<dbReference type="AlphaFoldDB" id="A0A652LB33"/>
<comment type="caution">
    <text evidence="2">The sequence shown here is derived from an EMBL/GenBank/DDBJ whole genome shotgun (WGS) entry which is preliminary data.</text>
</comment>